<proteinExistence type="predicted"/>
<dbReference type="GO" id="GO:0030254">
    <property type="term" value="P:protein secretion by the type III secretion system"/>
    <property type="evidence" value="ECO:0007669"/>
    <property type="project" value="InterPro"/>
</dbReference>
<dbReference type="Proteomes" id="UP000182314">
    <property type="component" value="Unassembled WGS sequence"/>
</dbReference>
<evidence type="ECO:0000313" key="1">
    <source>
        <dbReference type="EMBL" id="SFC87725.1"/>
    </source>
</evidence>
<dbReference type="EMBL" id="FOKO01000004">
    <property type="protein sequence ID" value="SFC87725.1"/>
    <property type="molecule type" value="Genomic_DNA"/>
</dbReference>
<evidence type="ECO:0000313" key="2">
    <source>
        <dbReference type="Proteomes" id="UP000182314"/>
    </source>
</evidence>
<dbReference type="AlphaFoldDB" id="A0AA94H6U7"/>
<protein>
    <submittedName>
        <fullName evidence="1">Type III secretion basal body protein I, YscI, HrpB, PscI</fullName>
    </submittedName>
</protein>
<gene>
    <name evidence="1" type="ORF">SAMN05216286_3571</name>
</gene>
<dbReference type="KEGG" id="kor:AWR26_03695"/>
<accession>A0AA94H6U7</accession>
<organism evidence="1 2">
    <name type="scientific">Kosakonia oryzae</name>
    <dbReference type="NCBI Taxonomy" id="497725"/>
    <lineage>
        <taxon>Bacteria</taxon>
        <taxon>Pseudomonadati</taxon>
        <taxon>Pseudomonadota</taxon>
        <taxon>Gammaproteobacteria</taxon>
        <taxon>Enterobacterales</taxon>
        <taxon>Enterobacteriaceae</taxon>
        <taxon>Kosakonia</taxon>
    </lineage>
</organism>
<name>A0AA94H6U7_9ENTR</name>
<dbReference type="InterPro" id="IPR012670">
    <property type="entry name" value="T3SS_YscI/HrpB"/>
</dbReference>
<reference evidence="1 2" key="1">
    <citation type="submission" date="2016-10" db="EMBL/GenBank/DDBJ databases">
        <authorList>
            <person name="Varghese N."/>
            <person name="Submissions S."/>
        </authorList>
    </citation>
    <scope>NUCLEOTIDE SEQUENCE [LARGE SCALE GENOMIC DNA]</scope>
    <source>
        <strain evidence="1 2">CGMCC 1.7012</strain>
    </source>
</reference>
<sequence>MGSLFFYFAEVLTMKITSSASQHVLPVNDALAPAGMQPESGDVAFFSSALGQPETVTASLSTDGTNNLFNQLSSAFNNLESDKKSMDSALRKASRSTDPLVLNQVDSQLSNYYLESMMNAKIVAKTVQGLEKLTNMQ</sequence>
<dbReference type="Pfam" id="PF17001">
    <property type="entry name" value="T3SS_basalb_I"/>
    <property type="match status" value="1"/>
</dbReference>
<comment type="caution">
    <text evidence="1">The sequence shown here is derived from an EMBL/GenBank/DDBJ whole genome shotgun (WGS) entry which is preliminary data.</text>
</comment>